<comment type="caution">
    <text evidence="3">The sequence shown here is derived from an EMBL/GenBank/DDBJ whole genome shotgun (WGS) entry which is preliminary data.</text>
</comment>
<accession>A0A430ALC6</accession>
<dbReference type="InterPro" id="IPR036397">
    <property type="entry name" value="RNaseH_sf"/>
</dbReference>
<dbReference type="PROSITE" id="PS50994">
    <property type="entry name" value="INTEGRASE"/>
    <property type="match status" value="1"/>
</dbReference>
<dbReference type="InterPro" id="IPR012337">
    <property type="entry name" value="RNaseH-like_sf"/>
</dbReference>
<protein>
    <recommendedName>
        <fullName evidence="2">Integrase catalytic domain-containing protein</fullName>
    </recommendedName>
</protein>
<organism evidence="3 4">
    <name type="scientific">Vagococcus acidifermentans</name>
    <dbReference type="NCBI Taxonomy" id="564710"/>
    <lineage>
        <taxon>Bacteria</taxon>
        <taxon>Bacillati</taxon>
        <taxon>Bacillota</taxon>
        <taxon>Bacilli</taxon>
        <taxon>Lactobacillales</taxon>
        <taxon>Enterococcaceae</taxon>
        <taxon>Vagococcus</taxon>
    </lineage>
</organism>
<dbReference type="GO" id="GO:0015074">
    <property type="term" value="P:DNA integration"/>
    <property type="evidence" value="ECO:0007669"/>
    <property type="project" value="InterPro"/>
</dbReference>
<dbReference type="AlphaFoldDB" id="A0A430ALC6"/>
<dbReference type="SUPFAM" id="SSF53098">
    <property type="entry name" value="Ribonuclease H-like"/>
    <property type="match status" value="1"/>
</dbReference>
<dbReference type="Proteomes" id="UP000286773">
    <property type="component" value="Unassembled WGS sequence"/>
</dbReference>
<evidence type="ECO:0000313" key="4">
    <source>
        <dbReference type="Proteomes" id="UP000286773"/>
    </source>
</evidence>
<dbReference type="InterPro" id="IPR050900">
    <property type="entry name" value="Transposase_IS3/IS150/IS904"/>
</dbReference>
<evidence type="ECO:0000313" key="3">
    <source>
        <dbReference type="EMBL" id="RSU08940.1"/>
    </source>
</evidence>
<dbReference type="InterPro" id="IPR025948">
    <property type="entry name" value="HTH-like_dom"/>
</dbReference>
<name>A0A430ALC6_9ENTE</name>
<evidence type="ECO:0000256" key="1">
    <source>
        <dbReference type="ARBA" id="ARBA00002286"/>
    </source>
</evidence>
<dbReference type="PANTHER" id="PTHR46889">
    <property type="entry name" value="TRANSPOSASE INSF FOR INSERTION SEQUENCE IS3B-RELATED"/>
    <property type="match status" value="1"/>
</dbReference>
<keyword evidence="4" id="KW-1185">Reference proteome</keyword>
<reference evidence="3 4" key="1">
    <citation type="submission" date="2017-05" db="EMBL/GenBank/DDBJ databases">
        <title>Vagococcus spp. assemblies.</title>
        <authorList>
            <person name="Gulvik C.A."/>
        </authorList>
    </citation>
    <scope>NUCLEOTIDE SEQUENCE [LARGE SCALE GENOMIC DNA]</scope>
    <source>
        <strain evidence="3 4">LMG 24798</strain>
    </source>
</reference>
<dbReference type="Gene3D" id="3.30.420.10">
    <property type="entry name" value="Ribonuclease H-like superfamily/Ribonuclease H"/>
    <property type="match status" value="1"/>
</dbReference>
<dbReference type="EMBL" id="NGKC01000028">
    <property type="protein sequence ID" value="RSU08940.1"/>
    <property type="molecule type" value="Genomic_DNA"/>
</dbReference>
<gene>
    <name evidence="3" type="ORF">CBF27_13860</name>
</gene>
<proteinExistence type="predicted"/>
<sequence length="190" mass="22677">MANEIKRIFIESDYTYGVVRMQVALKRELNLQINIKKIRRLMRLMNLYPEIRRKRANWIKTKPDYTYTNIINRDFVATKPNQKWFTDISYLFYGKHQKAYISAIIDRYDMSIVSYIIGKSNNNELVMKTIEQGFKDNPNTSPIIHSDRGFQYTSNSYKQLSEKYKFEVSINDGCFFVFFNKVNNQLNQSN</sequence>
<dbReference type="Pfam" id="PF00665">
    <property type="entry name" value="rve"/>
    <property type="match status" value="1"/>
</dbReference>
<feature type="domain" description="Integrase catalytic" evidence="2">
    <location>
        <begin position="76"/>
        <end position="190"/>
    </location>
</feature>
<comment type="function">
    <text evidence="1">Involved in the transposition of the insertion sequence.</text>
</comment>
<dbReference type="GO" id="GO:0003676">
    <property type="term" value="F:nucleic acid binding"/>
    <property type="evidence" value="ECO:0007669"/>
    <property type="project" value="InterPro"/>
</dbReference>
<evidence type="ECO:0000259" key="2">
    <source>
        <dbReference type="PROSITE" id="PS50994"/>
    </source>
</evidence>
<dbReference type="Pfam" id="PF13276">
    <property type="entry name" value="HTH_21"/>
    <property type="match status" value="1"/>
</dbReference>
<dbReference type="InterPro" id="IPR001584">
    <property type="entry name" value="Integrase_cat-core"/>
</dbReference>
<dbReference type="PANTHER" id="PTHR46889:SF7">
    <property type="entry name" value="TRANSPOSASE FOR INSERTION SEQUENCE ELEMENT IS904"/>
    <property type="match status" value="1"/>
</dbReference>